<proteinExistence type="predicted"/>
<sequence>MEDIFESSLHLEETHFEEGYSDGYKHGLVIGKEEAQQVGLRVGFEAGEELGFYRGCIEVWNFAIRVDQTRFSDRIQKMIKQMEELVEKYPVFDPESESVQELMEALRLKFRAISATLGMKLEYNGYPKMGQDPKEMGF</sequence>
<dbReference type="PANTHER" id="PTHR28532:SF1">
    <property type="entry name" value="ORAL CANCER OVEREXPRESSED 1"/>
    <property type="match status" value="1"/>
</dbReference>
<dbReference type="AlphaFoldDB" id="A0A2I4GX98"/>
<dbReference type="RefSeq" id="XP_018848510.1">
    <property type="nucleotide sequence ID" value="XM_018992965.2"/>
</dbReference>
<dbReference type="RefSeq" id="XP_018848512.1">
    <property type="nucleotide sequence ID" value="XM_018992967.2"/>
</dbReference>
<dbReference type="STRING" id="51240.A0A2I4GX98"/>
<dbReference type="PANTHER" id="PTHR28532">
    <property type="entry name" value="GEO13458P1"/>
    <property type="match status" value="1"/>
</dbReference>
<organism evidence="1 4">
    <name type="scientific">Juglans regia</name>
    <name type="common">English walnut</name>
    <dbReference type="NCBI Taxonomy" id="51240"/>
    <lineage>
        <taxon>Eukaryota</taxon>
        <taxon>Viridiplantae</taxon>
        <taxon>Streptophyta</taxon>
        <taxon>Embryophyta</taxon>
        <taxon>Tracheophyta</taxon>
        <taxon>Spermatophyta</taxon>
        <taxon>Magnoliopsida</taxon>
        <taxon>eudicotyledons</taxon>
        <taxon>Gunneridae</taxon>
        <taxon>Pentapetalae</taxon>
        <taxon>rosids</taxon>
        <taxon>fabids</taxon>
        <taxon>Fagales</taxon>
        <taxon>Juglandaceae</taxon>
        <taxon>Juglans</taxon>
    </lineage>
</organism>
<evidence type="ECO:0000313" key="4">
    <source>
        <dbReference type="RefSeq" id="XP_018848512.1"/>
    </source>
</evidence>
<dbReference type="InterPro" id="IPR052436">
    <property type="entry name" value="LTO1_adapter"/>
</dbReference>
<protein>
    <submittedName>
        <fullName evidence="2 3">Protein LTO1 homolog</fullName>
    </submittedName>
</protein>
<dbReference type="Proteomes" id="UP000235220">
    <property type="component" value="Chromosome 15"/>
</dbReference>
<evidence type="ECO:0000313" key="2">
    <source>
        <dbReference type="RefSeq" id="XP_018848510.1"/>
    </source>
</evidence>
<evidence type="ECO:0000313" key="3">
    <source>
        <dbReference type="RefSeq" id="XP_018848511.1"/>
    </source>
</evidence>
<reference evidence="2 3" key="1">
    <citation type="submission" date="2025-04" db="UniProtKB">
        <authorList>
            <consortium name="RefSeq"/>
        </authorList>
    </citation>
    <scope>IDENTIFICATION</scope>
    <source>
        <tissue evidence="2 3">Leaves</tissue>
    </source>
</reference>
<dbReference type="KEGG" id="jre:109011675"/>
<name>A0A2I4GX98_JUGRE</name>
<dbReference type="RefSeq" id="XP_018848511.1">
    <property type="nucleotide sequence ID" value="XM_018992966.2"/>
</dbReference>
<gene>
    <name evidence="2 3 4" type="primary">LOC109011675</name>
</gene>
<dbReference type="Gramene" id="Jr15_09720_p1">
    <property type="protein sequence ID" value="cds.Jr15_09720_p1"/>
    <property type="gene ID" value="Jr15_09720"/>
</dbReference>
<accession>A0A2I4GX98</accession>
<dbReference type="GeneID" id="109011675"/>
<keyword evidence="1" id="KW-1185">Reference proteome</keyword>
<dbReference type="OrthoDB" id="48036at2759"/>
<evidence type="ECO:0000313" key="1">
    <source>
        <dbReference type="Proteomes" id="UP000235220"/>
    </source>
</evidence>